<evidence type="ECO:0000313" key="2">
    <source>
        <dbReference type="Proteomes" id="UP001320706"/>
    </source>
</evidence>
<dbReference type="EMBL" id="JAMKPW020000023">
    <property type="protein sequence ID" value="KAK8205607.1"/>
    <property type="molecule type" value="Genomic_DNA"/>
</dbReference>
<protein>
    <submittedName>
        <fullName evidence="1">Uncharacterized protein</fullName>
    </submittedName>
</protein>
<proteinExistence type="predicted"/>
<name>A0ACC3SB61_9PEZI</name>
<sequence length="830" mass="91301">MGEATAVSADAPSTSDLEAMDDLQYNDYIEHMRRTEYPMLKDAVYLDHAGTTPYSKRLVDRFSADMMTNLYGNPHSASQSSQRSTQQIDDVRLKLLQYFHADPEDFDVVLVPNATAGIKLVGDALREHGSGFWYGYHKDAHTSLVGLRELAHEKHCFGSDEEVERWLEDVGDIQHGLGLFAYPAQSNMNGRRLPLDWCKKTKAEGSSRRDRLLTLLDAAALVSTSPLDLSDVNSAADFTVLSLYKIFGFPDLGALIIRKDSGWVFQHRKYFGGGTVDMVVSIKEQWHARKNGSLHEQLEDGTLPVHSIIALGSALQVHHGLFGTLDRISRHTAFLAGRLYHGLRSMRHGNHKTVCQIYKDNDSEYGEPASQGPVVAFNLRQSNGAWVSNTEVEKPAYIRNINIRTGGLCNPGGIASSLDLAPWEMKDNFSAGQRCGNEHDIMNGKPTGMIRASLGAMSTLSDVEKFLAFVREFFVDPAPATPSEPLMEADENTSRLRVESLTVYPIKSCAGWQVSRDTSWEVRPEGLAWDREWCIVHQGTGAALSQKRYPRMALIRPMLDFNAGVLHIGTNVHLSNQPQKITVPLSADPRVFSVESIWKAQQASVCGDSITALTYKSTQIADFLTAILDVPCQLARFPPATGSSLSTRHSKAHLSYPGAQTNGVPRPILLSNESPILTISRSSLNKLNETIKLRGGKAASPAVFRANIVVAESGSGCETPYAEDGWQLLRFGPPPSPIATVGDERNRGVELEVLGGCRRCQMVCVDQETAVRDEEPFVTLAKTRRREGRVLFGVHTCLKADVKGTGVGTVRVGDEVVAFARLGSAFPRIQ</sequence>
<dbReference type="Proteomes" id="UP001320706">
    <property type="component" value="Unassembled WGS sequence"/>
</dbReference>
<comment type="caution">
    <text evidence="1">The sequence shown here is derived from an EMBL/GenBank/DDBJ whole genome shotgun (WGS) entry which is preliminary data.</text>
</comment>
<gene>
    <name evidence="1" type="ORF">M8818_004783</name>
</gene>
<organism evidence="1 2">
    <name type="scientific">Zalaria obscura</name>
    <dbReference type="NCBI Taxonomy" id="2024903"/>
    <lineage>
        <taxon>Eukaryota</taxon>
        <taxon>Fungi</taxon>
        <taxon>Dikarya</taxon>
        <taxon>Ascomycota</taxon>
        <taxon>Pezizomycotina</taxon>
        <taxon>Dothideomycetes</taxon>
        <taxon>Dothideomycetidae</taxon>
        <taxon>Dothideales</taxon>
        <taxon>Zalariaceae</taxon>
        <taxon>Zalaria</taxon>
    </lineage>
</organism>
<reference evidence="1" key="1">
    <citation type="submission" date="2024-02" db="EMBL/GenBank/DDBJ databases">
        <title>Metagenome Assembled Genome of Zalaria obscura JY119.</title>
        <authorList>
            <person name="Vighnesh L."/>
            <person name="Jagadeeshwari U."/>
            <person name="Venkata Ramana C."/>
            <person name="Sasikala C."/>
        </authorList>
    </citation>
    <scope>NUCLEOTIDE SEQUENCE</scope>
    <source>
        <strain evidence="1">JY119</strain>
    </source>
</reference>
<accession>A0ACC3SB61</accession>
<keyword evidence="2" id="KW-1185">Reference proteome</keyword>
<evidence type="ECO:0000313" key="1">
    <source>
        <dbReference type="EMBL" id="KAK8205607.1"/>
    </source>
</evidence>